<name>A0A1C3KCH4_PLAMA</name>
<feature type="region of interest" description="Disordered" evidence="3">
    <location>
        <begin position="38"/>
        <end position="59"/>
    </location>
</feature>
<reference evidence="4 5" key="1">
    <citation type="submission" date="2016-06" db="EMBL/GenBank/DDBJ databases">
        <authorList>
            <consortium name="Pathogen Informatics"/>
        </authorList>
    </citation>
    <scope>NUCLEOTIDE SEQUENCE [LARGE SCALE GENOMIC DNA]</scope>
    <source>
        <strain evidence="4">PmlGA01</strain>
    </source>
</reference>
<proteinExistence type="predicted"/>
<dbReference type="SUPFAM" id="SSF81296">
    <property type="entry name" value="E set domains"/>
    <property type="match status" value="2"/>
</dbReference>
<dbReference type="Gene3D" id="2.60.40.10">
    <property type="entry name" value="Immunoglobulins"/>
    <property type="match status" value="1"/>
</dbReference>
<feature type="region of interest" description="Disordered" evidence="3">
    <location>
        <begin position="1279"/>
        <end position="1308"/>
    </location>
</feature>
<accession>A0A1C3KCH4</accession>
<dbReference type="EMBL" id="LT594497">
    <property type="protein sequence ID" value="SBT71247.1"/>
    <property type="molecule type" value="Genomic_DNA"/>
</dbReference>
<evidence type="ECO:0000256" key="3">
    <source>
        <dbReference type="SAM" id="MobiDB-lite"/>
    </source>
</evidence>
<organism evidence="4 5">
    <name type="scientific">Plasmodium malariae</name>
    <dbReference type="NCBI Taxonomy" id="5858"/>
    <lineage>
        <taxon>Eukaryota</taxon>
        <taxon>Sar</taxon>
        <taxon>Alveolata</taxon>
        <taxon>Apicomplexa</taxon>
        <taxon>Aconoidasida</taxon>
        <taxon>Haemosporida</taxon>
        <taxon>Plasmodiidae</taxon>
        <taxon>Plasmodium</taxon>
        <taxon>Plasmodium (Plasmodium)</taxon>
    </lineage>
</organism>
<feature type="repeat" description="Filamin" evidence="1">
    <location>
        <begin position="1087"/>
        <end position="1168"/>
    </location>
</feature>
<gene>
    <name evidence="4" type="primary">PmlGA01_090015600</name>
    <name evidence="4" type="ORF">PMLGA01_090015600</name>
</gene>
<evidence type="ECO:0000256" key="2">
    <source>
        <dbReference type="SAM" id="Coils"/>
    </source>
</evidence>
<dbReference type="PROSITE" id="PS50194">
    <property type="entry name" value="FILAMIN_REPEAT"/>
    <property type="match status" value="1"/>
</dbReference>
<feature type="region of interest" description="Disordered" evidence="3">
    <location>
        <begin position="1"/>
        <end position="23"/>
    </location>
</feature>
<dbReference type="Pfam" id="PF00630">
    <property type="entry name" value="Filamin"/>
    <property type="match status" value="1"/>
</dbReference>
<protein>
    <submittedName>
        <fullName evidence="4">Uncharacterized protein</fullName>
    </submittedName>
</protein>
<dbReference type="InterPro" id="IPR014756">
    <property type="entry name" value="Ig_E-set"/>
</dbReference>
<feature type="region of interest" description="Disordered" evidence="3">
    <location>
        <begin position="104"/>
        <end position="169"/>
    </location>
</feature>
<keyword evidence="2" id="KW-0175">Coiled coil</keyword>
<evidence type="ECO:0000313" key="4">
    <source>
        <dbReference type="EMBL" id="SBT71247.1"/>
    </source>
</evidence>
<feature type="compositionally biased region" description="Basic and acidic residues" evidence="3">
    <location>
        <begin position="125"/>
        <end position="151"/>
    </location>
</feature>
<feature type="compositionally biased region" description="Basic and acidic residues" evidence="3">
    <location>
        <begin position="1295"/>
        <end position="1308"/>
    </location>
</feature>
<dbReference type="VEuPathDB" id="PlasmoDB:PmUG01_09024200"/>
<feature type="compositionally biased region" description="Basic and acidic residues" evidence="3">
    <location>
        <begin position="9"/>
        <end position="23"/>
    </location>
</feature>
<sequence>MMNQGSNEFLEKALSREKHENKQIEQVNDKLQKKIVQENNHGKMNSSKNKNKKIKYVNPSDSFMSKKVSEEITENKIPYGARGNEPKIAELELGQFRSIPEIFLDDSDSNLGKGSDAGKYNGSTSDKEKSKGDKFDEGKFGKGKFEGDKSNKRQTLGKVDGNTSEYPTSESSASTFGTCRLLKDTKKDLKRTKSCASTLSIISSDSDNSSIYLDNDYLISICIEKIKIEINKLENNYTQYEQAFCVTYFAYEDPLELFSLFQGINWLPELRNRCTSANLVEYSPKENIKKSICTVHVNFHQCVNLKSRKNEFLNITDNNNSSDDDHKDDDDIIYVFISVVGIHLKEFGESHYYKIYDRQNFAPYFNNTDLLLPFSKKNANDMGMEKITKDECSRWVRSTDSSRGISNERNASRKAPCMHKEINSKKGTHMFNGELVEAYKKEQQEEAKSMESKKIIIEGEYVKFLKILGSCIIPINVSNKNILKTKQKKKKKKCDSYNLYSHATIRLLLDRYLDHFKRNRKVNLFHLVNKYEKELIPIGNIKLILDIKSETHTHDTIDTEYIARRIHNANSNIHDCIDKILKYVKIKKKKKKTILHENGANDKNGLYREEDKICSIINTELMRIENNYLKKSYSYIEKNLQKIYNPKEQEEFNKRVIRNIFQMLEMTKRGASNRSSYNLLFNSSCSFSPYQIVCSHVIIRVHYVSNIALQLSSLNRFIDKEKFYIIIYWAEEGDTMHNIENIKLRRTRIIDLQMEKGIELDYYFVGGKDNNKYELLNDKMYEKKKKKKKKKKNFVSLKLNFNSCVVLPYNYNAPSCAINMILFQKDIPLLELTENIIINDDIPFNNGCKVKKELKIHHNCDKKEEENFIKDNFNPYVEISFYTHPKHSTFFSSDMYKLFYEGKMKCTLDDTTHASYSAPVLNRGNIIFLFFDDFINNLSHSGINKEKKENIQYSCITNFFIPITQKDNSDVCTNVRTVQNISNGVEKNKRVLHNNHFISKCKKKDNSTLLLKKDTISYALAEGLGLMGGEINKWLSFYVYTKNYKNENIYCGTSVTIRIQVEPVGCLKSQYGIDSSKNGKVVGGIRTIDNDNVSGKNNITRGNNDPMRPFSFCFKPLNDIYETADYQVKDFKNGTYQILYKINKVGKKLLHIYCDGINIIGSPYEIYTIQANADSKFSKILGSGATRCLATPVFNFNNVLYNDITDAKVEADNGRRGGCTYTSIEKNSMKLRSSCKGKEEFEEDKENYIEGKIKQAENNTQVPISRSLSKGVKAVVITEEEKSQGRSNSSVITKTKHDNTSEHRSSRNLHEITMKPNDFPHKVHAEKENTNSLKNNTLNIHSDNLQRDDLSQKETKYSDENFRILNCSEYSNQGNEDIINIDKMNRERYKNFMKNIHIVNTFTIVLYDHNGERISIGNDNVKVVGRKGAYIKNVVDNNDGSYEIEYICYFKKEENTTRKKNNINGIKKEDIINFYNEFLFQENKYYDNIIINEFEKRFNHVPIYCEINVYLNEIQIFGCPLKPIITNVHNILEFYNLYDQHTYSGLLLKNFELLLYSNNYQNCMHRLVNFYKNFLDHESEYSYKKLLSLNVMNEQVENVNFFFTIPLNISELRKGALIRSTLPIDKLTWDSSRKNCKIIPNGKIPFKEEEWEKEVITPFYANLNNSPVTMPYPSSYTNVPTYPTEEEQNSVYYKRGVKNKFRGEKRYIGKNWISHNDEIGEEYSSKNCTSEQDEYFLNEWLYMHKYKEHMSDVNKKHDLSMHLAYSLSNIILHHLIYLKKYKYFINSKQYENDLLQNNILTQFKNLLKEEYNKMFAYQTNNIINYCNKIGNAKFSSLEELIKVYKSIAFELRRLKKDDLADDFDKCCENMCEELYLQNIEASLKRKELKLDQYEKMINEKVEKLDQIKNDVKKYDDKYNVDIEKVSKLCSVKMSKGIQTCDYLSYKHSFLSSLIESRNVRSVQSGQNGQSEQNEWSGSHMSNTNKDIFILVRKYWKNASTYDIFTTIKNTLKNCPRLKISLDETFNYYSCSIKKDNKMKDFQIKKMQEIKVVENLDNLKKIELNEEELLTYNELNNFYLTYNAYVALIIDLKCNKYFIKDLDNVLYLFEKFSVEHNSFRQLYNPYGLLRVIPKYLFIAFVRELAYLNMLYVLAEYVVEKKEDEKIYLSLNHPSRLSSFHYFIKYHFIDFYDKLSMQSNFQNYKQHLIELNKEDIEGESTKDTSTHIHINLYDLETYFNNELPLIVKHKNFSKTFPLLFDYYSKLSTCQGEVNKMDMQKDKEEENKLTENDMDKKYVSITIFIRFLREFGIIPHFFSNHIAIQILQSFMKNKKKLNYEHFSYAIILAISECVKKNILTQYNMLKVNNQLNSKIQTDKILNYSYIAYEAKELIYLFGLADMHIVKSKISY</sequence>
<dbReference type="Proteomes" id="UP000219799">
    <property type="component" value="Chromosome 9"/>
</dbReference>
<evidence type="ECO:0000256" key="1">
    <source>
        <dbReference type="PROSITE-ProRule" id="PRU00087"/>
    </source>
</evidence>
<dbReference type="InterPro" id="IPR017868">
    <property type="entry name" value="Filamin/ABP280_repeat-like"/>
</dbReference>
<evidence type="ECO:0000313" key="5">
    <source>
        <dbReference type="Proteomes" id="UP000219799"/>
    </source>
</evidence>
<dbReference type="InterPro" id="IPR013783">
    <property type="entry name" value="Ig-like_fold"/>
</dbReference>
<feature type="coiled-coil region" evidence="2">
    <location>
        <begin position="1876"/>
        <end position="1917"/>
    </location>
</feature>